<dbReference type="InterPro" id="IPR007693">
    <property type="entry name" value="DNA_helicase_DnaB-like_N"/>
</dbReference>
<dbReference type="RefSeq" id="WP_117531101.1">
    <property type="nucleotide sequence ID" value="NZ_QUSM01000002.1"/>
</dbReference>
<proteinExistence type="inferred from homology"/>
<dbReference type="InterPro" id="IPR003593">
    <property type="entry name" value="AAA+_ATPase"/>
</dbReference>
<evidence type="ECO:0000256" key="2">
    <source>
        <dbReference type="ARBA" id="ARBA00022515"/>
    </source>
</evidence>
<dbReference type="FunFam" id="1.10.860.10:FF:000001">
    <property type="entry name" value="Replicative DNA helicase"/>
    <property type="match status" value="1"/>
</dbReference>
<evidence type="ECO:0000256" key="10">
    <source>
        <dbReference type="ARBA" id="ARBA00048954"/>
    </source>
</evidence>
<dbReference type="Pfam" id="PF00772">
    <property type="entry name" value="DnaB"/>
    <property type="match status" value="1"/>
</dbReference>
<comment type="caution">
    <text evidence="14">The sequence shown here is derived from an EMBL/GenBank/DDBJ whole genome shotgun (WGS) entry which is preliminary data.</text>
</comment>
<dbReference type="InterPro" id="IPR007694">
    <property type="entry name" value="DNA_helicase_DnaB-like_C"/>
</dbReference>
<dbReference type="Gene3D" id="3.40.50.300">
    <property type="entry name" value="P-loop containing nucleotide triphosphate hydrolases"/>
    <property type="match status" value="1"/>
</dbReference>
<evidence type="ECO:0000256" key="8">
    <source>
        <dbReference type="ARBA" id="ARBA00023125"/>
    </source>
</evidence>
<organism evidence="14 15">
    <name type="scientific">Anaerofustis stercorihominis</name>
    <dbReference type="NCBI Taxonomy" id="214853"/>
    <lineage>
        <taxon>Bacteria</taxon>
        <taxon>Bacillati</taxon>
        <taxon>Bacillota</taxon>
        <taxon>Clostridia</taxon>
        <taxon>Eubacteriales</taxon>
        <taxon>Eubacteriaceae</taxon>
        <taxon>Anaerofustis</taxon>
    </lineage>
</organism>
<dbReference type="EMBL" id="QUSM01000002">
    <property type="protein sequence ID" value="RGD75003.1"/>
    <property type="molecule type" value="Genomic_DNA"/>
</dbReference>
<evidence type="ECO:0000256" key="5">
    <source>
        <dbReference type="ARBA" id="ARBA00022801"/>
    </source>
</evidence>
<evidence type="ECO:0000313" key="14">
    <source>
        <dbReference type="EMBL" id="RGD75003.1"/>
    </source>
</evidence>
<dbReference type="Pfam" id="PF03796">
    <property type="entry name" value="DnaB_C"/>
    <property type="match status" value="1"/>
</dbReference>
<keyword evidence="6 12" id="KW-0347">Helicase</keyword>
<feature type="domain" description="SF4 helicase" evidence="13">
    <location>
        <begin position="179"/>
        <end position="445"/>
    </location>
</feature>
<evidence type="ECO:0000256" key="4">
    <source>
        <dbReference type="ARBA" id="ARBA00022741"/>
    </source>
</evidence>
<dbReference type="GO" id="GO:1990077">
    <property type="term" value="C:primosome complex"/>
    <property type="evidence" value="ECO:0007669"/>
    <property type="project" value="UniProtKB-UniRule"/>
</dbReference>
<dbReference type="NCBIfam" id="TIGR00665">
    <property type="entry name" value="DnaB"/>
    <property type="match status" value="1"/>
</dbReference>
<dbReference type="GO" id="GO:0005524">
    <property type="term" value="F:ATP binding"/>
    <property type="evidence" value="ECO:0007669"/>
    <property type="project" value="UniProtKB-UniRule"/>
</dbReference>
<keyword evidence="8 12" id="KW-0238">DNA-binding</keyword>
<evidence type="ECO:0000256" key="12">
    <source>
        <dbReference type="RuleBase" id="RU362085"/>
    </source>
</evidence>
<dbReference type="GO" id="GO:0016887">
    <property type="term" value="F:ATP hydrolysis activity"/>
    <property type="evidence" value="ECO:0007669"/>
    <property type="project" value="RHEA"/>
</dbReference>
<dbReference type="FunFam" id="3.40.50.300:FF:000351">
    <property type="entry name" value="Replicative DNA helicase"/>
    <property type="match status" value="1"/>
</dbReference>
<evidence type="ECO:0000313" key="15">
    <source>
        <dbReference type="Proteomes" id="UP000261212"/>
    </source>
</evidence>
<dbReference type="Proteomes" id="UP000261212">
    <property type="component" value="Unassembled WGS sequence"/>
</dbReference>
<keyword evidence="5 12" id="KW-0378">Hydrolase</keyword>
<dbReference type="NCBIfam" id="NF004384">
    <property type="entry name" value="PRK05748.1"/>
    <property type="match status" value="1"/>
</dbReference>
<keyword evidence="4 12" id="KW-0547">Nucleotide-binding</keyword>
<dbReference type="GO" id="GO:0003677">
    <property type="term" value="F:DNA binding"/>
    <property type="evidence" value="ECO:0007669"/>
    <property type="project" value="UniProtKB-UniRule"/>
</dbReference>
<dbReference type="CDD" id="cd00984">
    <property type="entry name" value="DnaB_C"/>
    <property type="match status" value="1"/>
</dbReference>
<name>A0A3E3E0J6_9FIRM</name>
<comment type="catalytic activity">
    <reaction evidence="10 12">
        <text>ATP + H2O = ADP + phosphate + H(+)</text>
        <dbReference type="Rhea" id="RHEA:13065"/>
        <dbReference type="ChEBI" id="CHEBI:15377"/>
        <dbReference type="ChEBI" id="CHEBI:15378"/>
        <dbReference type="ChEBI" id="CHEBI:30616"/>
        <dbReference type="ChEBI" id="CHEBI:43474"/>
        <dbReference type="ChEBI" id="CHEBI:456216"/>
        <dbReference type="EC" id="5.6.2.3"/>
    </reaction>
</comment>
<dbReference type="EC" id="5.6.2.3" evidence="11 12"/>
<dbReference type="SMART" id="SM00382">
    <property type="entry name" value="AAA"/>
    <property type="match status" value="1"/>
</dbReference>
<accession>A0A3E3E0J6</accession>
<keyword evidence="2 12" id="KW-0639">Primosome</keyword>
<gene>
    <name evidence="14" type="primary">dnaB</name>
    <name evidence="14" type="ORF">DW687_01390</name>
</gene>
<dbReference type="Gene3D" id="1.10.860.10">
    <property type="entry name" value="DNAb Helicase, Chain A"/>
    <property type="match status" value="1"/>
</dbReference>
<dbReference type="GO" id="GO:0005829">
    <property type="term" value="C:cytosol"/>
    <property type="evidence" value="ECO:0007669"/>
    <property type="project" value="TreeGrafter"/>
</dbReference>
<evidence type="ECO:0000256" key="7">
    <source>
        <dbReference type="ARBA" id="ARBA00022840"/>
    </source>
</evidence>
<sequence length="457" mass="51098">MADKLSLKVMPHNSEAERCVLGCTLINSETISVVREVLSVDDFYDDQHKWVYKSVLALSDRGKAVDALTLSNELKENGVFDKIGGYEFLTKIGDSVVSTNNIEHYCDIIKEKSIRRRLIRELGDVIDKCYANEDDASSMIERAQKSVYDISMDNNTTDFTKLSDAVSDAVNELNRIQKLDEKVIGVPSGFEAIDDITSGFQKGDLVLIAARPSMGKTALAVNIAQNAAIRHKQAVAIFSLEMPTKQLANRIMSGEAEVDSSRLRIANIFPSEWSSLYDMVRTIRENDVKLFINDTSGISVGELRRKCRKLKATEGLDLIIIDYLQLMTINERVESRQQEISTISRTLKGIAKELGCPVIALSQLSRGPEARTNKRPMLSDLRESGAIEQDADLVMLLYRDKYYNPESEDDSTEVIIAKHRNGSVGTVKLKFHGEYTKFITVEDDPTSSEAYSDDNLV</sequence>
<dbReference type="GO" id="GO:0006269">
    <property type="term" value="P:DNA replication, synthesis of primer"/>
    <property type="evidence" value="ECO:0007669"/>
    <property type="project" value="UniProtKB-UniRule"/>
</dbReference>
<evidence type="ECO:0000256" key="6">
    <source>
        <dbReference type="ARBA" id="ARBA00022806"/>
    </source>
</evidence>
<evidence type="ECO:0000256" key="9">
    <source>
        <dbReference type="ARBA" id="ARBA00023235"/>
    </source>
</evidence>
<protein>
    <recommendedName>
        <fullName evidence="11 12">Replicative DNA helicase</fullName>
        <ecNumber evidence="11 12">5.6.2.3</ecNumber>
    </recommendedName>
</protein>
<dbReference type="InterPro" id="IPR007692">
    <property type="entry name" value="DNA_helicase_DnaB"/>
</dbReference>
<dbReference type="PANTHER" id="PTHR30153:SF2">
    <property type="entry name" value="REPLICATIVE DNA HELICASE"/>
    <property type="match status" value="1"/>
</dbReference>
<dbReference type="PANTHER" id="PTHR30153">
    <property type="entry name" value="REPLICATIVE DNA HELICASE DNAB"/>
    <property type="match status" value="1"/>
</dbReference>
<evidence type="ECO:0000259" key="13">
    <source>
        <dbReference type="PROSITE" id="PS51199"/>
    </source>
</evidence>
<dbReference type="SUPFAM" id="SSF48024">
    <property type="entry name" value="N-terminal domain of DnaB helicase"/>
    <property type="match status" value="1"/>
</dbReference>
<dbReference type="GO" id="GO:0043139">
    <property type="term" value="F:5'-3' DNA helicase activity"/>
    <property type="evidence" value="ECO:0007669"/>
    <property type="project" value="UniProtKB-EC"/>
</dbReference>
<evidence type="ECO:0000256" key="3">
    <source>
        <dbReference type="ARBA" id="ARBA00022705"/>
    </source>
</evidence>
<comment type="similarity">
    <text evidence="1 12">Belongs to the helicase family. DnaB subfamily.</text>
</comment>
<keyword evidence="7 12" id="KW-0067">ATP-binding</keyword>
<dbReference type="InterPro" id="IPR016136">
    <property type="entry name" value="DNA_helicase_N/primase_C"/>
</dbReference>
<comment type="function">
    <text evidence="12">The main replicative DNA helicase, it participates in initiation and elongation during chromosome replication. Travels ahead of the DNA replisome, separating dsDNA into templates for DNA synthesis. A processive ATP-dependent 5'-3' DNA helicase it has DNA-dependent ATPase activity.</text>
</comment>
<evidence type="ECO:0000256" key="1">
    <source>
        <dbReference type="ARBA" id="ARBA00008428"/>
    </source>
</evidence>
<keyword evidence="9" id="KW-0413">Isomerase</keyword>
<reference evidence="14 15" key="1">
    <citation type="submission" date="2018-08" db="EMBL/GenBank/DDBJ databases">
        <title>A genome reference for cultivated species of the human gut microbiota.</title>
        <authorList>
            <person name="Zou Y."/>
            <person name="Xue W."/>
            <person name="Luo G."/>
        </authorList>
    </citation>
    <scope>NUCLEOTIDE SEQUENCE [LARGE SCALE GENOMIC DNA]</scope>
    <source>
        <strain evidence="14 15">AM25-6</strain>
    </source>
</reference>
<dbReference type="AlphaFoldDB" id="A0A3E3E0J6"/>
<keyword evidence="3 12" id="KW-0235">DNA replication</keyword>
<dbReference type="SUPFAM" id="SSF52540">
    <property type="entry name" value="P-loop containing nucleoside triphosphate hydrolases"/>
    <property type="match status" value="1"/>
</dbReference>
<dbReference type="PROSITE" id="PS51199">
    <property type="entry name" value="SF4_HELICASE"/>
    <property type="match status" value="1"/>
</dbReference>
<dbReference type="InterPro" id="IPR027417">
    <property type="entry name" value="P-loop_NTPase"/>
</dbReference>
<dbReference type="InterPro" id="IPR036185">
    <property type="entry name" value="DNA_heli_DnaB-like_N_sf"/>
</dbReference>
<evidence type="ECO:0000256" key="11">
    <source>
        <dbReference type="NCBIfam" id="TIGR00665"/>
    </source>
</evidence>